<sequence length="151" mass="17292">MSITDEKKFCVHAPLGALEEISPWLSLKTWMSRGVTRIQDLCYSSGIIPFLDLQQQFQLPNSLIFTYLQLKSMILTKVSTTPNLKTTPSNPLKTLIERCHSAPTKPKALSLCYKTLSDQAPPRTFKYVMQWEKENMPRLSDEQWLQSLSAL</sequence>
<dbReference type="Proteomes" id="UP001295444">
    <property type="component" value="Chromosome 01"/>
</dbReference>
<gene>
    <name evidence="1" type="ORF">PECUL_23A030669</name>
</gene>
<reference evidence="1" key="1">
    <citation type="submission" date="2022-03" db="EMBL/GenBank/DDBJ databases">
        <authorList>
            <person name="Alioto T."/>
            <person name="Alioto T."/>
            <person name="Gomez Garrido J."/>
        </authorList>
    </citation>
    <scope>NUCLEOTIDE SEQUENCE</scope>
</reference>
<dbReference type="EMBL" id="OW240912">
    <property type="protein sequence ID" value="CAH2224438.1"/>
    <property type="molecule type" value="Genomic_DNA"/>
</dbReference>
<keyword evidence="2" id="KW-1185">Reference proteome</keyword>
<evidence type="ECO:0000313" key="1">
    <source>
        <dbReference type="EMBL" id="CAH2224438.1"/>
    </source>
</evidence>
<organism evidence="1 2">
    <name type="scientific">Pelobates cultripes</name>
    <name type="common">Western spadefoot toad</name>
    <dbReference type="NCBI Taxonomy" id="61616"/>
    <lineage>
        <taxon>Eukaryota</taxon>
        <taxon>Metazoa</taxon>
        <taxon>Chordata</taxon>
        <taxon>Craniata</taxon>
        <taxon>Vertebrata</taxon>
        <taxon>Euteleostomi</taxon>
        <taxon>Amphibia</taxon>
        <taxon>Batrachia</taxon>
        <taxon>Anura</taxon>
        <taxon>Pelobatoidea</taxon>
        <taxon>Pelobatidae</taxon>
        <taxon>Pelobates</taxon>
    </lineage>
</organism>
<proteinExistence type="predicted"/>
<accession>A0AAD1VQP7</accession>
<dbReference type="AlphaFoldDB" id="A0AAD1VQP7"/>
<protein>
    <submittedName>
        <fullName evidence="1">Uncharacterized protein</fullName>
    </submittedName>
</protein>
<name>A0AAD1VQP7_PELCU</name>
<evidence type="ECO:0000313" key="2">
    <source>
        <dbReference type="Proteomes" id="UP001295444"/>
    </source>
</evidence>